<organism evidence="3 4">
    <name type="scientific">Sorghum bicolor</name>
    <name type="common">Sorghum</name>
    <name type="synonym">Sorghum vulgare</name>
    <dbReference type="NCBI Taxonomy" id="4558"/>
    <lineage>
        <taxon>Eukaryota</taxon>
        <taxon>Viridiplantae</taxon>
        <taxon>Streptophyta</taxon>
        <taxon>Embryophyta</taxon>
        <taxon>Tracheophyta</taxon>
        <taxon>Spermatophyta</taxon>
        <taxon>Magnoliopsida</taxon>
        <taxon>Liliopsida</taxon>
        <taxon>Poales</taxon>
        <taxon>Poaceae</taxon>
        <taxon>PACMAD clade</taxon>
        <taxon>Panicoideae</taxon>
        <taxon>Andropogonodae</taxon>
        <taxon>Andropogoneae</taxon>
        <taxon>Sorghinae</taxon>
        <taxon>Sorghum</taxon>
    </lineage>
</organism>
<feature type="chain" id="PRO_5037034174" description="BURP domain-containing protein" evidence="1">
    <location>
        <begin position="38"/>
        <end position="503"/>
    </location>
</feature>
<dbReference type="SMART" id="SM01045">
    <property type="entry name" value="BURP"/>
    <property type="match status" value="1"/>
</dbReference>
<dbReference type="PROSITE" id="PS51277">
    <property type="entry name" value="BURP"/>
    <property type="match status" value="1"/>
</dbReference>
<reference evidence="3" key="1">
    <citation type="journal article" date="2019" name="BMC Genomics">
        <title>A new reference genome for Sorghum bicolor reveals high levels of sequence similarity between sweet and grain genotypes: implications for the genetics of sugar metabolism.</title>
        <authorList>
            <person name="Cooper E.A."/>
            <person name="Brenton Z.W."/>
            <person name="Flinn B.S."/>
            <person name="Jenkins J."/>
            <person name="Shu S."/>
            <person name="Flowers D."/>
            <person name="Luo F."/>
            <person name="Wang Y."/>
            <person name="Xia P."/>
            <person name="Barry K."/>
            <person name="Daum C."/>
            <person name="Lipzen A."/>
            <person name="Yoshinaga Y."/>
            <person name="Schmutz J."/>
            <person name="Saski C."/>
            <person name="Vermerris W."/>
            <person name="Kresovich S."/>
        </authorList>
    </citation>
    <scope>NUCLEOTIDE SEQUENCE</scope>
</reference>
<evidence type="ECO:0000259" key="2">
    <source>
        <dbReference type="PROSITE" id="PS51277"/>
    </source>
</evidence>
<feature type="signal peptide" evidence="1">
    <location>
        <begin position="1"/>
        <end position="37"/>
    </location>
</feature>
<dbReference type="Pfam" id="PF03181">
    <property type="entry name" value="BURP"/>
    <property type="match status" value="1"/>
</dbReference>
<dbReference type="Proteomes" id="UP000807115">
    <property type="component" value="Chromosome 9"/>
</dbReference>
<name>A0A921QBP0_SORBI</name>
<comment type="caution">
    <text evidence="3">The sequence shown here is derived from an EMBL/GenBank/DDBJ whole genome shotgun (WGS) entry which is preliminary data.</text>
</comment>
<evidence type="ECO:0000313" key="3">
    <source>
        <dbReference type="EMBL" id="KAG0518798.1"/>
    </source>
</evidence>
<dbReference type="PANTHER" id="PTHR31236">
    <property type="entry name" value="BURP DOMAIN PROTEIN USPL1-LIKE"/>
    <property type="match status" value="1"/>
</dbReference>
<feature type="domain" description="BURP" evidence="2">
    <location>
        <begin position="265"/>
        <end position="484"/>
    </location>
</feature>
<dbReference type="PANTHER" id="PTHR31236:SF7">
    <property type="entry name" value="BURP DOMAIN-CONTAINING PROTEIN 10"/>
    <property type="match status" value="1"/>
</dbReference>
<sequence length="503" mass="54864">MLNRITEGINRGNMSFRVSLLTFLLFAVFGGMRPNLATTDGRSATVPSAGSAIIAYWQKMLPDSTMPSAIRDLLTPNNADANKDNPYPIPASAFYGKEANSLNPTIFYGKATNGDDNPYPIPATAFYEKEANNRNPTIFGKGTNGDDNPYPIPATAFYGKEANNLNPTIFYRKEINRDDNPYVPVLAFHGKEVNNLNPVNNLPLSAFYGKEVNNLPVSAFSGKATIGPVHVSKMNIADDADHHVHEHRHIDGGHDHFDSRNIGFLFLEDALTPGSKVAPYIDPASSRGAPLLPRDVADSIPMSTKSFTDILRMFSPVSRAMAESIWYSLELCEHPRPIKGEKRGCVTSIESMVDFAASMLGTSDLRAFSSPSVPVEGRNASKVYTVLAVRAITSPGDTMTCHGIPFPYKVFLCHALVPTKVYSVTVERDDDDGVEEKERMEEALVVCHLNTAEFDPMKMPPRVKPGDAPVCHFLNNDDVLWAPAATTLGTQQGAAEDVVVAAQ</sequence>
<evidence type="ECO:0000256" key="1">
    <source>
        <dbReference type="SAM" id="SignalP"/>
    </source>
</evidence>
<dbReference type="InterPro" id="IPR004873">
    <property type="entry name" value="BURP_dom"/>
</dbReference>
<reference evidence="3" key="2">
    <citation type="submission" date="2020-10" db="EMBL/GenBank/DDBJ databases">
        <authorList>
            <person name="Cooper E.A."/>
            <person name="Brenton Z.W."/>
            <person name="Flinn B.S."/>
            <person name="Jenkins J."/>
            <person name="Shu S."/>
            <person name="Flowers D."/>
            <person name="Luo F."/>
            <person name="Wang Y."/>
            <person name="Xia P."/>
            <person name="Barry K."/>
            <person name="Daum C."/>
            <person name="Lipzen A."/>
            <person name="Yoshinaga Y."/>
            <person name="Schmutz J."/>
            <person name="Saski C."/>
            <person name="Vermerris W."/>
            <person name="Kresovich S."/>
        </authorList>
    </citation>
    <scope>NUCLEOTIDE SEQUENCE</scope>
</reference>
<dbReference type="AlphaFoldDB" id="A0A921QBP0"/>
<keyword evidence="1" id="KW-0732">Signal</keyword>
<dbReference type="InterPro" id="IPR044816">
    <property type="entry name" value="BURP"/>
</dbReference>
<protein>
    <recommendedName>
        <fullName evidence="2">BURP domain-containing protein</fullName>
    </recommendedName>
</protein>
<gene>
    <name evidence="3" type="ORF">BDA96_09G207900</name>
</gene>
<evidence type="ECO:0000313" key="4">
    <source>
        <dbReference type="Proteomes" id="UP000807115"/>
    </source>
</evidence>
<proteinExistence type="predicted"/>
<accession>A0A921QBP0</accession>
<dbReference type="EMBL" id="CM027688">
    <property type="protein sequence ID" value="KAG0518798.1"/>
    <property type="molecule type" value="Genomic_DNA"/>
</dbReference>